<dbReference type="Pfam" id="PF00400">
    <property type="entry name" value="WD40"/>
    <property type="match status" value="2"/>
</dbReference>
<sequence>MADGSAGTSVAKYVGYKISRVRWKPQPSGAIRPSDVFVAGSWDDKVNRVAVWRYDPSAPPSPPSSPSAPYPSEEGFVEPARVCEVGVEGDVMDLRFVDEERMAVGLSSGSVALLHFRAPQKTITRSRQWDRIHYITTRLQPRPVTAVATSGLTIATGGEDGRINILHPENSAPLRTIENADNAVVTGLVSTMKTELLATSSSGQLKLWDLRAPSVETPSRIMVISGDSHPLRCLDRCPNQPHLVAVGRSNGTVCLWDLRQDKLPVSILSGHTADIWEIQFHRHHPNHLFTCSQDCTLWHWDASPPSPSLSSSLLTSSRLSHRHNPPSSHRATDHAPNSTPWLSGHVKQGKFDVTYLLHDKLPVNSFDVESKHVVCGTDSEMLFLVPNLTFR</sequence>
<dbReference type="Gene3D" id="2.130.10.10">
    <property type="entry name" value="YVTN repeat-like/Quinoprotein amine dehydrogenase"/>
    <property type="match status" value="1"/>
</dbReference>
<accession>A0AA35S1K6</accession>
<keyword evidence="2" id="KW-0853">WD repeat</keyword>
<dbReference type="InterPro" id="IPR036322">
    <property type="entry name" value="WD40_repeat_dom_sf"/>
</dbReference>
<evidence type="ECO:0000256" key="4">
    <source>
        <dbReference type="ARBA" id="ARBA00023242"/>
    </source>
</evidence>
<evidence type="ECO:0000256" key="5">
    <source>
        <dbReference type="SAM" id="MobiDB-lite"/>
    </source>
</evidence>
<feature type="compositionally biased region" description="Polar residues" evidence="5">
    <location>
        <begin position="325"/>
        <end position="339"/>
    </location>
</feature>
<comment type="caution">
    <text evidence="6">The sequence shown here is derived from an EMBL/GenBank/DDBJ whole genome shotgun (WGS) entry which is preliminary data.</text>
</comment>
<keyword evidence="7" id="KW-1185">Reference proteome</keyword>
<reference evidence="6" key="1">
    <citation type="submission" date="2023-03" db="EMBL/GenBank/DDBJ databases">
        <authorList>
            <person name="Steffen K."/>
            <person name="Cardenas P."/>
        </authorList>
    </citation>
    <scope>NUCLEOTIDE SEQUENCE</scope>
</reference>
<dbReference type="SUPFAM" id="SSF50978">
    <property type="entry name" value="WD40 repeat-like"/>
    <property type="match status" value="1"/>
</dbReference>
<dbReference type="SMART" id="SM00320">
    <property type="entry name" value="WD40"/>
    <property type="match status" value="5"/>
</dbReference>
<name>A0AA35S1K6_GEOBA</name>
<dbReference type="EMBL" id="CASHTH010001856">
    <property type="protein sequence ID" value="CAI8020947.1"/>
    <property type="molecule type" value="Genomic_DNA"/>
</dbReference>
<dbReference type="InterPro" id="IPR015943">
    <property type="entry name" value="WD40/YVTN_repeat-like_dom_sf"/>
</dbReference>
<keyword evidence="4" id="KW-0539">Nucleus</keyword>
<dbReference type="InterPro" id="IPR001680">
    <property type="entry name" value="WD40_rpt"/>
</dbReference>
<keyword evidence="3" id="KW-0677">Repeat</keyword>
<comment type="subcellular location">
    <subcellularLocation>
        <location evidence="1">Nucleus</location>
    </subcellularLocation>
</comment>
<feature type="region of interest" description="Disordered" evidence="5">
    <location>
        <begin position="311"/>
        <end position="339"/>
    </location>
</feature>
<evidence type="ECO:0000313" key="7">
    <source>
        <dbReference type="Proteomes" id="UP001174909"/>
    </source>
</evidence>
<dbReference type="PANTHER" id="PTHR22652:SF0">
    <property type="entry name" value="NUCLEOPORIN NUP43"/>
    <property type="match status" value="1"/>
</dbReference>
<dbReference type="Proteomes" id="UP001174909">
    <property type="component" value="Unassembled WGS sequence"/>
</dbReference>
<evidence type="ECO:0000313" key="6">
    <source>
        <dbReference type="EMBL" id="CAI8020947.1"/>
    </source>
</evidence>
<gene>
    <name evidence="6" type="ORF">GBAR_LOCUS12475</name>
</gene>
<proteinExistence type="predicted"/>
<evidence type="ECO:0000256" key="1">
    <source>
        <dbReference type="ARBA" id="ARBA00004123"/>
    </source>
</evidence>
<organism evidence="6 7">
    <name type="scientific">Geodia barretti</name>
    <name type="common">Barrett's horny sponge</name>
    <dbReference type="NCBI Taxonomy" id="519541"/>
    <lineage>
        <taxon>Eukaryota</taxon>
        <taxon>Metazoa</taxon>
        <taxon>Porifera</taxon>
        <taxon>Demospongiae</taxon>
        <taxon>Heteroscleromorpha</taxon>
        <taxon>Tetractinellida</taxon>
        <taxon>Astrophorina</taxon>
        <taxon>Geodiidae</taxon>
        <taxon>Geodia</taxon>
    </lineage>
</organism>
<protein>
    <submittedName>
        <fullName evidence="6">Nucleoporin Nup43</fullName>
    </submittedName>
</protein>
<evidence type="ECO:0000256" key="3">
    <source>
        <dbReference type="ARBA" id="ARBA00022737"/>
    </source>
</evidence>
<dbReference type="AlphaFoldDB" id="A0AA35S1K6"/>
<dbReference type="PANTHER" id="PTHR22652">
    <property type="entry name" value="NUCLEOPORIN NUP43"/>
    <property type="match status" value="1"/>
</dbReference>
<dbReference type="GO" id="GO:0031080">
    <property type="term" value="C:nuclear pore outer ring"/>
    <property type="evidence" value="ECO:0007669"/>
    <property type="project" value="TreeGrafter"/>
</dbReference>
<evidence type="ECO:0000256" key="2">
    <source>
        <dbReference type="ARBA" id="ARBA00022574"/>
    </source>
</evidence>